<dbReference type="Pfam" id="PF13456">
    <property type="entry name" value="RVT_3"/>
    <property type="match status" value="1"/>
</dbReference>
<name>A0A5N3ZYK4_PHOPY</name>
<dbReference type="GO" id="GO:0003676">
    <property type="term" value="F:nucleic acid binding"/>
    <property type="evidence" value="ECO:0007669"/>
    <property type="project" value="InterPro"/>
</dbReference>
<evidence type="ECO:0000259" key="1">
    <source>
        <dbReference type="Pfam" id="PF13456"/>
    </source>
</evidence>
<protein>
    <recommendedName>
        <fullName evidence="1">RNase H type-1 domain-containing protein</fullName>
    </recommendedName>
</protein>
<proteinExistence type="predicted"/>
<feature type="non-terminal residue" evidence="2">
    <location>
        <position position="199"/>
    </location>
</feature>
<dbReference type="InterPro" id="IPR012337">
    <property type="entry name" value="RNaseH-like_sf"/>
</dbReference>
<keyword evidence="3" id="KW-1185">Reference proteome</keyword>
<organism evidence="2 3">
    <name type="scientific">Photinus pyralis</name>
    <name type="common">Common eastern firefly</name>
    <name type="synonym">Lampyris pyralis</name>
    <dbReference type="NCBI Taxonomy" id="7054"/>
    <lineage>
        <taxon>Eukaryota</taxon>
        <taxon>Metazoa</taxon>
        <taxon>Ecdysozoa</taxon>
        <taxon>Arthropoda</taxon>
        <taxon>Hexapoda</taxon>
        <taxon>Insecta</taxon>
        <taxon>Pterygota</taxon>
        <taxon>Neoptera</taxon>
        <taxon>Endopterygota</taxon>
        <taxon>Coleoptera</taxon>
        <taxon>Polyphaga</taxon>
        <taxon>Elateriformia</taxon>
        <taxon>Elateroidea</taxon>
        <taxon>Lampyridae</taxon>
        <taxon>Lampyrinae</taxon>
        <taxon>Photinus</taxon>
    </lineage>
</organism>
<dbReference type="SUPFAM" id="SSF53098">
    <property type="entry name" value="Ribonuclease H-like"/>
    <property type="match status" value="1"/>
</dbReference>
<reference evidence="2 3" key="1">
    <citation type="journal article" date="2018" name="Elife">
        <title>Firefly genomes illuminate parallel origins of bioluminescence in beetles.</title>
        <authorList>
            <person name="Fallon T.R."/>
            <person name="Lower S.E."/>
            <person name="Chang C.H."/>
            <person name="Bessho-Uehara M."/>
            <person name="Martin G.J."/>
            <person name="Bewick A.J."/>
            <person name="Behringer M."/>
            <person name="Debat H.J."/>
            <person name="Wong I."/>
            <person name="Day J.C."/>
            <person name="Suvorov A."/>
            <person name="Silva C.J."/>
            <person name="Stanger-Hall K.F."/>
            <person name="Hall D.W."/>
            <person name="Schmitz R.J."/>
            <person name="Nelson D.R."/>
            <person name="Lewis S.M."/>
            <person name="Shigenobu S."/>
            <person name="Bybee S.M."/>
            <person name="Larracuente A.M."/>
            <person name="Oba Y."/>
            <person name="Weng J.K."/>
        </authorList>
    </citation>
    <scope>NUCLEOTIDE SEQUENCE [LARGE SCALE GENOMIC DNA]</scope>
    <source>
        <strain evidence="2">1611_PpyrPB1</strain>
        <tissue evidence="2">Whole body</tissue>
    </source>
</reference>
<dbReference type="InterPro" id="IPR036397">
    <property type="entry name" value="RNaseH_sf"/>
</dbReference>
<dbReference type="Proteomes" id="UP000327044">
    <property type="component" value="Unassembled WGS sequence"/>
</dbReference>
<accession>A0A5N3ZYK4</accession>
<dbReference type="PANTHER" id="PTHR33050:SF7">
    <property type="entry name" value="RIBONUCLEASE H"/>
    <property type="match status" value="1"/>
</dbReference>
<evidence type="ECO:0000313" key="3">
    <source>
        <dbReference type="Proteomes" id="UP000327044"/>
    </source>
</evidence>
<dbReference type="Gene3D" id="3.30.420.10">
    <property type="entry name" value="Ribonuclease H-like superfamily/Ribonuclease H"/>
    <property type="match status" value="1"/>
</dbReference>
<dbReference type="InParanoid" id="A0A5N3ZYK4"/>
<dbReference type="AlphaFoldDB" id="A0A5N3ZYK4"/>
<comment type="caution">
    <text evidence="2">The sequence shown here is derived from an EMBL/GenBank/DDBJ whole genome shotgun (WGS) entry which is preliminary data.</text>
</comment>
<dbReference type="InterPro" id="IPR052055">
    <property type="entry name" value="Hepadnavirus_pol/RT"/>
</dbReference>
<dbReference type="EMBL" id="VVIM01001825">
    <property type="protein sequence ID" value="KAB0790144.1"/>
    <property type="molecule type" value="Genomic_DNA"/>
</dbReference>
<dbReference type="PANTHER" id="PTHR33050">
    <property type="entry name" value="REVERSE TRANSCRIPTASE DOMAIN-CONTAINING PROTEIN"/>
    <property type="match status" value="1"/>
</dbReference>
<gene>
    <name evidence="2" type="ORF">PPYR_15533</name>
</gene>
<sequence>MKVPAAELQAIFYGLKFFAKSYSHLNILIRTDNTTALSYINRMGSVRYPKLNSLSRQIWQWCERRNIWLAAAYINTKDNWKADQESRTLPPETEWSLASYAFEKIIKAFGRPLIDLFASKNNFKCPKYVSWQKDPGSMAVDAFTISWSNLFFYAFPPFSMILRSIQKISEDKADGILVVPYWPSQPWFPPLLKLQINHP</sequence>
<feature type="domain" description="RNase H type-1" evidence="1">
    <location>
        <begin position="4"/>
        <end position="64"/>
    </location>
</feature>
<dbReference type="InterPro" id="IPR002156">
    <property type="entry name" value="RNaseH_domain"/>
</dbReference>
<evidence type="ECO:0000313" key="2">
    <source>
        <dbReference type="EMBL" id="KAB0790144.1"/>
    </source>
</evidence>
<dbReference type="CDD" id="cd09275">
    <property type="entry name" value="RNase_HI_RT_DIRS1"/>
    <property type="match status" value="1"/>
</dbReference>
<dbReference type="GO" id="GO:0004523">
    <property type="term" value="F:RNA-DNA hybrid ribonuclease activity"/>
    <property type="evidence" value="ECO:0007669"/>
    <property type="project" value="InterPro"/>
</dbReference>